<dbReference type="Pfam" id="PF13966">
    <property type="entry name" value="zf-RVT"/>
    <property type="match status" value="1"/>
</dbReference>
<dbReference type="PANTHER" id="PTHR33116">
    <property type="entry name" value="REVERSE TRANSCRIPTASE ZINC-BINDING DOMAIN-CONTAINING PROTEIN-RELATED-RELATED"/>
    <property type="match status" value="1"/>
</dbReference>
<proteinExistence type="predicted"/>
<organism evidence="2 3">
    <name type="scientific">Brassica carinata</name>
    <name type="common">Ethiopian mustard</name>
    <name type="synonym">Abyssinian cabbage</name>
    <dbReference type="NCBI Taxonomy" id="52824"/>
    <lineage>
        <taxon>Eukaryota</taxon>
        <taxon>Viridiplantae</taxon>
        <taxon>Streptophyta</taxon>
        <taxon>Embryophyta</taxon>
        <taxon>Tracheophyta</taxon>
        <taxon>Spermatophyta</taxon>
        <taxon>Magnoliopsida</taxon>
        <taxon>eudicotyledons</taxon>
        <taxon>Gunneridae</taxon>
        <taxon>Pentapetalae</taxon>
        <taxon>rosids</taxon>
        <taxon>malvids</taxon>
        <taxon>Brassicales</taxon>
        <taxon>Brassicaceae</taxon>
        <taxon>Brassiceae</taxon>
        <taxon>Brassica</taxon>
    </lineage>
</organism>
<dbReference type="PANTHER" id="PTHR33116:SF66">
    <property type="entry name" value="REVERSE TRANSCRIPTASE ZINC-BINDING DOMAIN-CONTAINING PROTEIN"/>
    <property type="match status" value="1"/>
</dbReference>
<comment type="caution">
    <text evidence="2">The sequence shown here is derived from an EMBL/GenBank/DDBJ whole genome shotgun (WGS) entry which is preliminary data.</text>
</comment>
<dbReference type="EMBL" id="JAAMPC010000012">
    <property type="protein sequence ID" value="KAG2276068.1"/>
    <property type="molecule type" value="Genomic_DNA"/>
</dbReference>
<protein>
    <recommendedName>
        <fullName evidence="1">Reverse transcriptase zinc-binding domain-containing protein</fullName>
    </recommendedName>
</protein>
<evidence type="ECO:0000259" key="1">
    <source>
        <dbReference type="Pfam" id="PF13966"/>
    </source>
</evidence>
<dbReference type="AlphaFoldDB" id="A0A8X7QT28"/>
<dbReference type="Proteomes" id="UP000886595">
    <property type="component" value="Unassembled WGS sequence"/>
</dbReference>
<name>A0A8X7QT28_BRACI</name>
<evidence type="ECO:0000313" key="2">
    <source>
        <dbReference type="EMBL" id="KAG2276068.1"/>
    </source>
</evidence>
<evidence type="ECO:0000313" key="3">
    <source>
        <dbReference type="Proteomes" id="UP000886595"/>
    </source>
</evidence>
<gene>
    <name evidence="2" type="ORF">Bca52824_058623</name>
</gene>
<reference evidence="2 3" key="1">
    <citation type="submission" date="2020-02" db="EMBL/GenBank/DDBJ databases">
        <authorList>
            <person name="Ma Q."/>
            <person name="Huang Y."/>
            <person name="Song X."/>
            <person name="Pei D."/>
        </authorList>
    </citation>
    <scope>NUCLEOTIDE SEQUENCE [LARGE SCALE GENOMIC DNA]</scope>
    <source>
        <strain evidence="2">Sxm20200214</strain>
        <tissue evidence="2">Leaf</tissue>
    </source>
</reference>
<dbReference type="InterPro" id="IPR026960">
    <property type="entry name" value="RVT-Znf"/>
</dbReference>
<keyword evidence="3" id="KW-1185">Reference proteome</keyword>
<feature type="domain" description="Reverse transcriptase zinc-binding" evidence="1">
    <location>
        <begin position="210"/>
        <end position="294"/>
    </location>
</feature>
<dbReference type="OrthoDB" id="1748554at2759"/>
<sequence length="393" mass="44351">MIYSVIYSMVNFWSSVFVLPKWFYAKVDSLCSGFLWKNSTSSATGARVSWENICKPKSEGVWLFFYGSGSLWVPWLTNNRFGGRSFWLINDSPRFSRTVRSMLQLKHELQTFLRCNVGDGNTASFWYDYWTELGPLHLMFGSSGARSLRIPLNATVSQAVSNGNWNLPPARSESAKTLQIILSTMSVPSAESGGYVYLWRNQSGGFGPSFSARVTWEMIRMPSPLVPWQSVVWFKEELPPCSFITWTAYLGRLPTRDRLISWGLSVPTGCVLCSAADDSNSHLCFECVFAAATWSRFYGRYMASPPASLAAVLDSCQHIQGPHVARAVIVLKLLNQVIIYSLWRERNARIFKGVTLTQEAFFHVVDRAMRDRLLSLSRPTAAVVAPSLLELYF</sequence>
<accession>A0A8X7QT28</accession>